<dbReference type="GO" id="GO:0032259">
    <property type="term" value="P:methylation"/>
    <property type="evidence" value="ECO:0007669"/>
    <property type="project" value="UniProtKB-KW"/>
</dbReference>
<gene>
    <name evidence="4" type="ORF">CWS31_007845</name>
</gene>
<dbReference type="PANTHER" id="PTHR13610">
    <property type="entry name" value="METHYLTRANSFERASE DOMAIN-CONTAINING PROTEIN"/>
    <property type="match status" value="1"/>
</dbReference>
<keyword evidence="2" id="KW-0808">Transferase</keyword>
<sequence length="188" mass="21428">MPSSNKAYLAMMQLADETGNGAIVDLGSGWGSFVIRIATRYPHRKIIGYELSYLPWLISTILKKLLKLHNLTLHRQNFYLADLSNVSVVVCYLFPEAMVKISNKLQLEQSNVTFLISNNFALPYSIVTSQQISSSSAKTPLQLRLQKRLQQSKVIHLTDFYKSPVYLYELKTDYLNGLKTKVNVDHIE</sequence>
<keyword evidence="3" id="KW-0949">S-adenosyl-L-methionine</keyword>
<dbReference type="SUPFAM" id="SSF53335">
    <property type="entry name" value="S-adenosyl-L-methionine-dependent methyltransferases"/>
    <property type="match status" value="1"/>
</dbReference>
<evidence type="ECO:0000256" key="3">
    <source>
        <dbReference type="ARBA" id="ARBA00022691"/>
    </source>
</evidence>
<dbReference type="InterPro" id="IPR029063">
    <property type="entry name" value="SAM-dependent_MTases_sf"/>
</dbReference>
<evidence type="ECO:0000256" key="2">
    <source>
        <dbReference type="ARBA" id="ARBA00022679"/>
    </source>
</evidence>
<evidence type="ECO:0000313" key="5">
    <source>
        <dbReference type="Proteomes" id="UP000815846"/>
    </source>
</evidence>
<dbReference type="EMBL" id="PJAI02000007">
    <property type="protein sequence ID" value="TYK65855.1"/>
    <property type="molecule type" value="Genomic_DNA"/>
</dbReference>
<name>A0ABY3MXB4_9GAMM</name>
<dbReference type="Gene3D" id="3.40.50.150">
    <property type="entry name" value="Vaccinia Virus protein VP39"/>
    <property type="match status" value="1"/>
</dbReference>
<keyword evidence="1 4" id="KW-0489">Methyltransferase</keyword>
<evidence type="ECO:0000256" key="1">
    <source>
        <dbReference type="ARBA" id="ARBA00022603"/>
    </source>
</evidence>
<comment type="caution">
    <text evidence="4">The sequence shown here is derived from an EMBL/GenBank/DDBJ whole genome shotgun (WGS) entry which is preliminary data.</text>
</comment>
<dbReference type="RefSeq" id="WP_101342816.1">
    <property type="nucleotide sequence ID" value="NZ_PJAI02000007.1"/>
</dbReference>
<keyword evidence="5" id="KW-1185">Reference proteome</keyword>
<evidence type="ECO:0000313" key="4">
    <source>
        <dbReference type="EMBL" id="TYK65855.1"/>
    </source>
</evidence>
<protein>
    <submittedName>
        <fullName evidence="4">Class I SAM-dependent methyltransferase</fullName>
    </submittedName>
</protein>
<accession>A0ABY3MXB4</accession>
<dbReference type="GO" id="GO:0008168">
    <property type="term" value="F:methyltransferase activity"/>
    <property type="evidence" value="ECO:0007669"/>
    <property type="project" value="UniProtKB-KW"/>
</dbReference>
<reference evidence="4 5" key="1">
    <citation type="submission" date="2019-08" db="EMBL/GenBank/DDBJ databases">
        <title>Microbe sample from Colwellia echini.</title>
        <authorList>
            <person name="Christiansen L."/>
            <person name="Pathiraja D."/>
            <person name="Schultz-Johansen M."/>
            <person name="Choi I.-G."/>
            <person name="Stougaard P."/>
        </authorList>
    </citation>
    <scope>NUCLEOTIDE SEQUENCE [LARGE SCALE GENOMIC DNA]</scope>
    <source>
        <strain evidence="4 5">A3</strain>
    </source>
</reference>
<organism evidence="4 5">
    <name type="scientific">Colwellia echini</name>
    <dbReference type="NCBI Taxonomy" id="1982103"/>
    <lineage>
        <taxon>Bacteria</taxon>
        <taxon>Pseudomonadati</taxon>
        <taxon>Pseudomonadota</taxon>
        <taxon>Gammaproteobacteria</taxon>
        <taxon>Alteromonadales</taxon>
        <taxon>Colwelliaceae</taxon>
        <taxon>Colwellia</taxon>
    </lineage>
</organism>
<proteinExistence type="predicted"/>
<dbReference type="PANTHER" id="PTHR13610:SF11">
    <property type="entry name" value="METHYLTRANSFERASE DOMAIN-CONTAINING PROTEIN"/>
    <property type="match status" value="1"/>
</dbReference>
<dbReference type="Proteomes" id="UP000815846">
    <property type="component" value="Unassembled WGS sequence"/>
</dbReference>
<dbReference type="InterPro" id="IPR026170">
    <property type="entry name" value="FAM173A/B"/>
</dbReference>